<organism evidence="1 2">
    <name type="scientific">Mikania micrantha</name>
    <name type="common">bitter vine</name>
    <dbReference type="NCBI Taxonomy" id="192012"/>
    <lineage>
        <taxon>Eukaryota</taxon>
        <taxon>Viridiplantae</taxon>
        <taxon>Streptophyta</taxon>
        <taxon>Embryophyta</taxon>
        <taxon>Tracheophyta</taxon>
        <taxon>Spermatophyta</taxon>
        <taxon>Magnoliopsida</taxon>
        <taxon>eudicotyledons</taxon>
        <taxon>Gunneridae</taxon>
        <taxon>Pentapetalae</taxon>
        <taxon>asterids</taxon>
        <taxon>campanulids</taxon>
        <taxon>Asterales</taxon>
        <taxon>Asteraceae</taxon>
        <taxon>Asteroideae</taxon>
        <taxon>Heliantheae alliance</taxon>
        <taxon>Eupatorieae</taxon>
        <taxon>Mikania</taxon>
    </lineage>
</organism>
<reference evidence="1 2" key="1">
    <citation type="submission" date="2019-05" db="EMBL/GenBank/DDBJ databases">
        <title>Mikania micrantha, genome provides insights into the molecular mechanism of rapid growth.</title>
        <authorList>
            <person name="Liu B."/>
        </authorList>
    </citation>
    <scope>NUCLEOTIDE SEQUENCE [LARGE SCALE GENOMIC DNA]</scope>
    <source>
        <strain evidence="1">NLD-2019</strain>
        <tissue evidence="1">Leaf</tissue>
    </source>
</reference>
<name>A0A5N6NI19_9ASTR</name>
<keyword evidence="2" id="KW-1185">Reference proteome</keyword>
<comment type="caution">
    <text evidence="1">The sequence shown here is derived from an EMBL/GenBank/DDBJ whole genome shotgun (WGS) entry which is preliminary data.</text>
</comment>
<dbReference type="EMBL" id="SZYD01000012">
    <property type="protein sequence ID" value="KAD4586568.1"/>
    <property type="molecule type" value="Genomic_DNA"/>
</dbReference>
<sequence>MHEKYLRFPDFFAVREALFGSALRTELYHRTVSQNSKVLITELYLVNPCGAEQKTLIVLLTDNPFVGSLQLPLV</sequence>
<evidence type="ECO:0000313" key="2">
    <source>
        <dbReference type="Proteomes" id="UP000326396"/>
    </source>
</evidence>
<gene>
    <name evidence="1" type="ORF">E3N88_24169</name>
</gene>
<accession>A0A5N6NI19</accession>
<protein>
    <submittedName>
        <fullName evidence="1">Uncharacterized protein</fullName>
    </submittedName>
</protein>
<evidence type="ECO:0000313" key="1">
    <source>
        <dbReference type="EMBL" id="KAD4586568.1"/>
    </source>
</evidence>
<dbReference type="Proteomes" id="UP000326396">
    <property type="component" value="Linkage Group LG2"/>
</dbReference>
<dbReference type="AlphaFoldDB" id="A0A5N6NI19"/>
<proteinExistence type="predicted"/>